<reference evidence="1" key="1">
    <citation type="submission" date="2019-08" db="EMBL/GenBank/DDBJ databases">
        <authorList>
            <person name="Kucharzyk K."/>
            <person name="Murdoch R.W."/>
            <person name="Higgins S."/>
            <person name="Loffler F."/>
        </authorList>
    </citation>
    <scope>NUCLEOTIDE SEQUENCE</scope>
</reference>
<name>A0A644WAQ9_9ZZZZ</name>
<gene>
    <name evidence="1" type="ORF">SDC9_46825</name>
</gene>
<organism evidence="1">
    <name type="scientific">bioreactor metagenome</name>
    <dbReference type="NCBI Taxonomy" id="1076179"/>
    <lineage>
        <taxon>unclassified sequences</taxon>
        <taxon>metagenomes</taxon>
        <taxon>ecological metagenomes</taxon>
    </lineage>
</organism>
<accession>A0A644WAQ9</accession>
<comment type="caution">
    <text evidence="1">The sequence shown here is derived from an EMBL/GenBank/DDBJ whole genome shotgun (WGS) entry which is preliminary data.</text>
</comment>
<protein>
    <submittedName>
        <fullName evidence="1">Uncharacterized protein</fullName>
    </submittedName>
</protein>
<proteinExistence type="predicted"/>
<dbReference type="EMBL" id="VSSQ01000739">
    <property type="protein sequence ID" value="MPM00598.1"/>
    <property type="molecule type" value="Genomic_DNA"/>
</dbReference>
<sequence>MKKRITIEEVVKFHHEIIVVGSEEDIDSAIENMSDYDCLDEYIDGLEQYVKVVDVYNDYEGNGGESDDIEFYDEEIINDDIE</sequence>
<evidence type="ECO:0000313" key="1">
    <source>
        <dbReference type="EMBL" id="MPM00598.1"/>
    </source>
</evidence>
<dbReference type="AlphaFoldDB" id="A0A644WAQ9"/>